<protein>
    <submittedName>
        <fullName evidence="1">Uncharacterized protein</fullName>
    </submittedName>
</protein>
<comment type="caution">
    <text evidence="1">The sequence shown here is derived from an EMBL/GenBank/DDBJ whole genome shotgun (WGS) entry which is preliminary data.</text>
</comment>
<organism evidence="1 2">
    <name type="scientific">Brassica cretica</name>
    <name type="common">Mustard</name>
    <dbReference type="NCBI Taxonomy" id="69181"/>
    <lineage>
        <taxon>Eukaryota</taxon>
        <taxon>Viridiplantae</taxon>
        <taxon>Streptophyta</taxon>
        <taxon>Embryophyta</taxon>
        <taxon>Tracheophyta</taxon>
        <taxon>Spermatophyta</taxon>
        <taxon>Magnoliopsida</taxon>
        <taxon>eudicotyledons</taxon>
        <taxon>Gunneridae</taxon>
        <taxon>Pentapetalae</taxon>
        <taxon>rosids</taxon>
        <taxon>malvids</taxon>
        <taxon>Brassicales</taxon>
        <taxon>Brassicaceae</taxon>
        <taxon>Brassiceae</taxon>
        <taxon>Brassica</taxon>
    </lineage>
</organism>
<evidence type="ECO:0000313" key="1">
    <source>
        <dbReference type="EMBL" id="KAF3494588.1"/>
    </source>
</evidence>
<gene>
    <name evidence="1" type="ORF">DY000_02053268</name>
</gene>
<dbReference type="Proteomes" id="UP000266723">
    <property type="component" value="Unassembled WGS sequence"/>
</dbReference>
<keyword evidence="2" id="KW-1185">Reference proteome</keyword>
<name>A0ABQ7AA78_BRACR</name>
<reference evidence="1 2" key="1">
    <citation type="journal article" date="2020" name="BMC Genomics">
        <title>Intraspecific diversification of the crop wild relative Brassica cretica Lam. using demographic model selection.</title>
        <authorList>
            <person name="Kioukis A."/>
            <person name="Michalopoulou V.A."/>
            <person name="Briers L."/>
            <person name="Pirintsos S."/>
            <person name="Studholme D.J."/>
            <person name="Pavlidis P."/>
            <person name="Sarris P.F."/>
        </authorList>
    </citation>
    <scope>NUCLEOTIDE SEQUENCE [LARGE SCALE GENOMIC DNA]</scope>
    <source>
        <strain evidence="2">cv. PFS-1207/04</strain>
    </source>
</reference>
<accession>A0ABQ7AA78</accession>
<proteinExistence type="predicted"/>
<sequence length="118" mass="13354">MGITSYLTVGLTSNQWHSKASSKLYLVSKDQLNFTVGRSASISEHLTRLCSSALKRLQKAPKSPLSSKMYITNLSLAQMWHTVRPTIKLDPTPKEQADIEQHPEQHNFQIFDDTNLNI</sequence>
<dbReference type="EMBL" id="QGKV02002055">
    <property type="protein sequence ID" value="KAF3494588.1"/>
    <property type="molecule type" value="Genomic_DNA"/>
</dbReference>
<evidence type="ECO:0000313" key="2">
    <source>
        <dbReference type="Proteomes" id="UP000266723"/>
    </source>
</evidence>